<comment type="caution">
    <text evidence="1">The sequence shown here is derived from an EMBL/GenBank/DDBJ whole genome shotgun (WGS) entry which is preliminary data.</text>
</comment>
<name>A0A919MG07_9ACTN</name>
<evidence type="ECO:0000313" key="2">
    <source>
        <dbReference type="Proteomes" id="UP000647172"/>
    </source>
</evidence>
<dbReference type="EMBL" id="BOMQ01000020">
    <property type="protein sequence ID" value="GIE48079.1"/>
    <property type="molecule type" value="Genomic_DNA"/>
</dbReference>
<evidence type="ECO:0000313" key="1">
    <source>
        <dbReference type="EMBL" id="GIE48079.1"/>
    </source>
</evidence>
<gene>
    <name evidence="1" type="ORF">Ani05nite_16130</name>
</gene>
<keyword evidence="2" id="KW-1185">Reference proteome</keyword>
<accession>A0A919MG07</accession>
<dbReference type="Gene3D" id="3.10.490.10">
    <property type="entry name" value="Gamma-glutamyl cyclotransferase-like"/>
    <property type="match status" value="1"/>
</dbReference>
<dbReference type="RefSeq" id="WP_203766461.1">
    <property type="nucleotide sequence ID" value="NZ_BAAAYJ010000009.1"/>
</dbReference>
<organism evidence="1 2">
    <name type="scientific">Actinoplanes nipponensis</name>
    <dbReference type="NCBI Taxonomy" id="135950"/>
    <lineage>
        <taxon>Bacteria</taxon>
        <taxon>Bacillati</taxon>
        <taxon>Actinomycetota</taxon>
        <taxon>Actinomycetes</taxon>
        <taxon>Micromonosporales</taxon>
        <taxon>Micromonosporaceae</taxon>
        <taxon>Actinoplanes</taxon>
    </lineage>
</organism>
<protein>
    <recommendedName>
        <fullName evidence="3">Gamma-glutamylcyclotransferase AIG2-like domain-containing protein</fullName>
    </recommendedName>
</protein>
<proteinExistence type="predicted"/>
<sequence length="231" mass="26090">MLEGHVDRAARAAEAIFAYGSLVHPETAKALCSSSVDQEPNIFRAELHDYRRAWSVATDNMVHEQEVAYFDPRTGDRPELQVLFLNAESHTGASIDGVILPIGLERIRELDERERNYLRVDVTGMVDVARVARECQVDKIWLYVGRRRATLAASTGISAGTAVIWRDYLDRVTTAFSNHEGMLERFSAEPLPVAPDRIIDLERRMAGRVTYPYRDTDDGVSKLPPEVIEYE</sequence>
<evidence type="ECO:0008006" key="3">
    <source>
        <dbReference type="Google" id="ProtNLM"/>
    </source>
</evidence>
<dbReference type="Proteomes" id="UP000647172">
    <property type="component" value="Unassembled WGS sequence"/>
</dbReference>
<reference evidence="1" key="1">
    <citation type="submission" date="2021-01" db="EMBL/GenBank/DDBJ databases">
        <title>Whole genome shotgun sequence of Actinoplanes nipponensis NBRC 14063.</title>
        <authorList>
            <person name="Komaki H."/>
            <person name="Tamura T."/>
        </authorList>
    </citation>
    <scope>NUCLEOTIDE SEQUENCE</scope>
    <source>
        <strain evidence="1">NBRC 14063</strain>
    </source>
</reference>
<dbReference type="AlphaFoldDB" id="A0A919MG07"/>